<evidence type="ECO:0000256" key="1">
    <source>
        <dbReference type="ARBA" id="ARBA00005028"/>
    </source>
</evidence>
<evidence type="ECO:0000256" key="6">
    <source>
        <dbReference type="PIRSR" id="PIRSR005096-1"/>
    </source>
</evidence>
<reference evidence="9" key="1">
    <citation type="submission" date="2021-03" db="EMBL/GenBank/DDBJ databases">
        <title>Whole genome sequence of Jiella sp. CQZ9-1.</title>
        <authorList>
            <person name="Tuo L."/>
        </authorList>
    </citation>
    <scope>NUCLEOTIDE SEQUENCE</scope>
    <source>
        <strain evidence="9">CQZ9-1</strain>
    </source>
</reference>
<dbReference type="GO" id="GO:0030246">
    <property type="term" value="F:carbohydrate binding"/>
    <property type="evidence" value="ECO:0007669"/>
    <property type="project" value="InterPro"/>
</dbReference>
<evidence type="ECO:0000256" key="8">
    <source>
        <dbReference type="PIRSR" id="PIRSR005096-3"/>
    </source>
</evidence>
<sequence>MGDDTIFAIDHDGMTVEIAAMGASVKTLSPRGASHSMILGLAANDYGLSNTGYIGASVGRFANRIARGRFTVDGETYSLPVNDGLNHLHGGPRGFSHRVWSLSSRTDRDVVLTLHSPAGEEGYPGALDATARFKILSGEEFEIVYEAITDAPTLANLTAHLYFNLDGAGDALGHRLSVAADDYLPVDDSLIPTGTLAPVAQTPFDFRGLRPLADRPAVLDHNFCLASTRHGAPHPAAWLEASASGWALELATTEPGLQVYDGAKLDGSQSDAAGRPIQAHAGLALEPQVWPDSPNHPSFPSAILRPGEIYRTISRYRFILHS</sequence>
<evidence type="ECO:0000256" key="2">
    <source>
        <dbReference type="ARBA" id="ARBA00006206"/>
    </source>
</evidence>
<dbReference type="RefSeq" id="WP_207256464.1">
    <property type="nucleotide sequence ID" value="NZ_JAFMPP010000002.1"/>
</dbReference>
<comment type="similarity">
    <text evidence="2 5">Belongs to the aldose epimerase family.</text>
</comment>
<evidence type="ECO:0000256" key="5">
    <source>
        <dbReference type="PIRNR" id="PIRNR005096"/>
    </source>
</evidence>
<comment type="pathway">
    <text evidence="1 5">Carbohydrate metabolism; hexose metabolism.</text>
</comment>
<protein>
    <recommendedName>
        <fullName evidence="5">Aldose 1-epimerase</fullName>
        <ecNumber evidence="5">5.1.3.3</ecNumber>
    </recommendedName>
</protein>
<evidence type="ECO:0000256" key="4">
    <source>
        <dbReference type="ARBA" id="ARBA00023277"/>
    </source>
</evidence>
<feature type="active site" description="Proton donor" evidence="6">
    <location>
        <position position="160"/>
    </location>
</feature>
<dbReference type="GO" id="GO:0004034">
    <property type="term" value="F:aldose 1-epimerase activity"/>
    <property type="evidence" value="ECO:0007669"/>
    <property type="project" value="UniProtKB-EC"/>
</dbReference>
<evidence type="ECO:0000256" key="3">
    <source>
        <dbReference type="ARBA" id="ARBA00023235"/>
    </source>
</evidence>
<name>A0A939JRC6_9HYPH</name>
<evidence type="ECO:0000256" key="7">
    <source>
        <dbReference type="PIRSR" id="PIRSR005096-2"/>
    </source>
</evidence>
<dbReference type="PIRSF" id="PIRSF005096">
    <property type="entry name" value="GALM"/>
    <property type="match status" value="1"/>
</dbReference>
<feature type="active site" description="Proton acceptor" evidence="6">
    <location>
        <position position="286"/>
    </location>
</feature>
<dbReference type="SUPFAM" id="SSF74650">
    <property type="entry name" value="Galactose mutarotase-like"/>
    <property type="match status" value="1"/>
</dbReference>
<keyword evidence="3 5" id="KW-0413">Isomerase</keyword>
<dbReference type="Proteomes" id="UP000664122">
    <property type="component" value="Unassembled WGS sequence"/>
</dbReference>
<evidence type="ECO:0000313" key="10">
    <source>
        <dbReference type="Proteomes" id="UP000664122"/>
    </source>
</evidence>
<keyword evidence="10" id="KW-1185">Reference proteome</keyword>
<dbReference type="PANTHER" id="PTHR10091">
    <property type="entry name" value="ALDOSE-1-EPIMERASE"/>
    <property type="match status" value="1"/>
</dbReference>
<dbReference type="InterPro" id="IPR014718">
    <property type="entry name" value="GH-type_carb-bd"/>
</dbReference>
<feature type="binding site" evidence="8">
    <location>
        <begin position="63"/>
        <end position="64"/>
    </location>
    <ligand>
        <name>beta-D-galactose</name>
        <dbReference type="ChEBI" id="CHEBI:27667"/>
    </ligand>
</feature>
<dbReference type="InterPro" id="IPR015443">
    <property type="entry name" value="Aldose_1-epimerase"/>
</dbReference>
<organism evidence="9 10">
    <name type="scientific">Jiella flava</name>
    <dbReference type="NCBI Taxonomy" id="2816857"/>
    <lineage>
        <taxon>Bacteria</taxon>
        <taxon>Pseudomonadati</taxon>
        <taxon>Pseudomonadota</taxon>
        <taxon>Alphaproteobacteria</taxon>
        <taxon>Hyphomicrobiales</taxon>
        <taxon>Aurantimonadaceae</taxon>
        <taxon>Jiella</taxon>
    </lineage>
</organism>
<dbReference type="GO" id="GO:0005737">
    <property type="term" value="C:cytoplasm"/>
    <property type="evidence" value="ECO:0007669"/>
    <property type="project" value="TreeGrafter"/>
</dbReference>
<dbReference type="NCBIfam" id="NF008277">
    <property type="entry name" value="PRK11055.1"/>
    <property type="match status" value="1"/>
</dbReference>
<dbReference type="Pfam" id="PF01263">
    <property type="entry name" value="Aldose_epim"/>
    <property type="match status" value="1"/>
</dbReference>
<dbReference type="InterPro" id="IPR008183">
    <property type="entry name" value="Aldose_1/G6P_1-epimerase"/>
</dbReference>
<dbReference type="CDD" id="cd09019">
    <property type="entry name" value="galactose_mutarotase_like"/>
    <property type="match status" value="1"/>
</dbReference>
<feature type="binding site" evidence="8">
    <location>
        <begin position="160"/>
        <end position="162"/>
    </location>
    <ligand>
        <name>beta-D-galactose</name>
        <dbReference type="ChEBI" id="CHEBI:27667"/>
    </ligand>
</feature>
<comment type="catalytic activity">
    <reaction evidence="5">
        <text>alpha-D-glucose = beta-D-glucose</text>
        <dbReference type="Rhea" id="RHEA:10264"/>
        <dbReference type="ChEBI" id="CHEBI:15903"/>
        <dbReference type="ChEBI" id="CHEBI:17925"/>
        <dbReference type="EC" id="5.1.3.3"/>
    </reaction>
</comment>
<dbReference type="AlphaFoldDB" id="A0A939JRC6"/>
<comment type="caution">
    <text evidence="9">The sequence shown here is derived from an EMBL/GenBank/DDBJ whole genome shotgun (WGS) entry which is preliminary data.</text>
</comment>
<dbReference type="InterPro" id="IPR011013">
    <property type="entry name" value="Gal_mutarotase_sf_dom"/>
</dbReference>
<feature type="binding site" evidence="7">
    <location>
        <position position="220"/>
    </location>
    <ligand>
        <name>beta-D-galactose</name>
        <dbReference type="ChEBI" id="CHEBI:27667"/>
    </ligand>
</feature>
<evidence type="ECO:0000313" key="9">
    <source>
        <dbReference type="EMBL" id="MBO0661773.1"/>
    </source>
</evidence>
<dbReference type="PANTHER" id="PTHR10091:SF0">
    <property type="entry name" value="GALACTOSE MUTAROTASE"/>
    <property type="match status" value="1"/>
</dbReference>
<keyword evidence="4 5" id="KW-0119">Carbohydrate metabolism</keyword>
<dbReference type="EMBL" id="JAFMPP010000002">
    <property type="protein sequence ID" value="MBO0661773.1"/>
    <property type="molecule type" value="Genomic_DNA"/>
</dbReference>
<dbReference type="EC" id="5.1.3.3" evidence="5"/>
<dbReference type="Gene3D" id="2.70.98.10">
    <property type="match status" value="1"/>
</dbReference>
<accession>A0A939JRC6</accession>
<dbReference type="GO" id="GO:0006006">
    <property type="term" value="P:glucose metabolic process"/>
    <property type="evidence" value="ECO:0007669"/>
    <property type="project" value="TreeGrafter"/>
</dbReference>
<dbReference type="GO" id="GO:0033499">
    <property type="term" value="P:galactose catabolic process via UDP-galactose, Leloir pathway"/>
    <property type="evidence" value="ECO:0007669"/>
    <property type="project" value="TreeGrafter"/>
</dbReference>
<gene>
    <name evidence="9" type="ORF">J1C48_04225</name>
</gene>
<dbReference type="InterPro" id="IPR047215">
    <property type="entry name" value="Galactose_mutarotase-like"/>
</dbReference>
<proteinExistence type="inferred from homology"/>